<feature type="transmembrane region" description="Helical" evidence="8">
    <location>
        <begin position="257"/>
        <end position="278"/>
    </location>
</feature>
<feature type="transmembrane region" description="Helical" evidence="8">
    <location>
        <begin position="151"/>
        <end position="173"/>
    </location>
</feature>
<keyword evidence="4" id="KW-1003">Cell membrane</keyword>
<reference evidence="10" key="1">
    <citation type="submission" date="2021-01" db="EMBL/GenBank/DDBJ databases">
        <title>Genome seq and assembly of Tabrizicola sp. KVB23.</title>
        <authorList>
            <person name="Chhetri G."/>
        </authorList>
    </citation>
    <scope>NUCLEOTIDE SEQUENCE</scope>
    <source>
        <strain evidence="10">KVB23</strain>
    </source>
</reference>
<feature type="transmembrane region" description="Helical" evidence="8">
    <location>
        <begin position="194"/>
        <end position="217"/>
    </location>
</feature>
<keyword evidence="5 8" id="KW-0812">Transmembrane</keyword>
<feature type="transmembrane region" description="Helical" evidence="8">
    <location>
        <begin position="99"/>
        <end position="118"/>
    </location>
</feature>
<evidence type="ECO:0000313" key="11">
    <source>
        <dbReference type="Proteomes" id="UP000619033"/>
    </source>
</evidence>
<dbReference type="PANTHER" id="PTHR42929">
    <property type="entry name" value="INNER MEMBRANE ABC TRANSPORTER PERMEASE PROTEIN YDCU-RELATED-RELATED"/>
    <property type="match status" value="1"/>
</dbReference>
<sequence length="290" mass="32309">MKLSARWSGWTLASPTILFMLAFFVFPSLFLLVYSFWKASSFQITPAFQFDNYVRALTDELFWRVTFNAVIIGLMSAVVCMAMALPVGYYLVFVSRSRLLEQIILVTWFSSYLVRIFAWRTLLGNDGVINTVLQSLGLIDAPIEALLYSRFAVGVTLIHLYLPYCIILVMTAFHEIRQDLIDASRDLGRSQVGAFFSVVVPNASAGLVGAFMLTLIMTMGDFVTPQMLGGTTGQTTGLLIADQFRRTGNWPLGSAQAVIMFLLVVLIFVAVIVAGRTLGFIPKRRKQRAV</sequence>
<dbReference type="InterPro" id="IPR000515">
    <property type="entry name" value="MetI-like"/>
</dbReference>
<name>A0A8J7MTX3_9RHOB</name>
<keyword evidence="7 8" id="KW-0472">Membrane</keyword>
<keyword evidence="3" id="KW-0813">Transport</keyword>
<feature type="domain" description="ABC transmembrane type-1" evidence="9">
    <location>
        <begin position="66"/>
        <end position="271"/>
    </location>
</feature>
<comment type="caution">
    <text evidence="10">The sequence shown here is derived from an EMBL/GenBank/DDBJ whole genome shotgun (WGS) entry which is preliminary data.</text>
</comment>
<keyword evidence="11" id="KW-1185">Reference proteome</keyword>
<evidence type="ECO:0000256" key="4">
    <source>
        <dbReference type="ARBA" id="ARBA00022475"/>
    </source>
</evidence>
<evidence type="ECO:0000256" key="7">
    <source>
        <dbReference type="ARBA" id="ARBA00023136"/>
    </source>
</evidence>
<evidence type="ECO:0000256" key="6">
    <source>
        <dbReference type="ARBA" id="ARBA00022989"/>
    </source>
</evidence>
<evidence type="ECO:0000256" key="3">
    <source>
        <dbReference type="ARBA" id="ARBA00022448"/>
    </source>
</evidence>
<dbReference type="AlphaFoldDB" id="A0A8J7MTX3"/>
<evidence type="ECO:0000313" key="10">
    <source>
        <dbReference type="EMBL" id="MBL4929531.1"/>
    </source>
</evidence>
<dbReference type="PROSITE" id="PS50928">
    <property type="entry name" value="ABC_TM1"/>
    <property type="match status" value="1"/>
</dbReference>
<evidence type="ECO:0000256" key="2">
    <source>
        <dbReference type="ARBA" id="ARBA00007069"/>
    </source>
</evidence>
<comment type="subcellular location">
    <subcellularLocation>
        <location evidence="1">Cell membrane</location>
        <topology evidence="1">Multi-pass membrane protein</topology>
    </subcellularLocation>
</comment>
<dbReference type="InterPro" id="IPR035906">
    <property type="entry name" value="MetI-like_sf"/>
</dbReference>
<dbReference type="RefSeq" id="WP_202662060.1">
    <property type="nucleotide sequence ID" value="NZ_JAESVP010000008.1"/>
</dbReference>
<feature type="transmembrane region" description="Helical" evidence="8">
    <location>
        <begin position="12"/>
        <end position="37"/>
    </location>
</feature>
<dbReference type="EMBL" id="JAESVP010000008">
    <property type="protein sequence ID" value="MBL4929531.1"/>
    <property type="molecule type" value="Genomic_DNA"/>
</dbReference>
<evidence type="ECO:0000256" key="1">
    <source>
        <dbReference type="ARBA" id="ARBA00004651"/>
    </source>
</evidence>
<gene>
    <name evidence="10" type="ORF">JI744_15610</name>
</gene>
<proteinExistence type="inferred from homology"/>
<evidence type="ECO:0000259" key="9">
    <source>
        <dbReference type="PROSITE" id="PS50928"/>
    </source>
</evidence>
<protein>
    <submittedName>
        <fullName evidence="10">ABC transporter permease</fullName>
    </submittedName>
</protein>
<comment type="similarity">
    <text evidence="2">Belongs to the binding-protein-dependent transport system permease family. CysTW subfamily.</text>
</comment>
<evidence type="ECO:0000256" key="8">
    <source>
        <dbReference type="SAM" id="Phobius"/>
    </source>
</evidence>
<evidence type="ECO:0000256" key="5">
    <source>
        <dbReference type="ARBA" id="ARBA00022692"/>
    </source>
</evidence>
<dbReference type="SUPFAM" id="SSF161098">
    <property type="entry name" value="MetI-like"/>
    <property type="match status" value="1"/>
</dbReference>
<accession>A0A8J7MTX3</accession>
<feature type="transmembrane region" description="Helical" evidence="8">
    <location>
        <begin position="67"/>
        <end position="92"/>
    </location>
</feature>
<dbReference type="GO" id="GO:0055085">
    <property type="term" value="P:transmembrane transport"/>
    <property type="evidence" value="ECO:0007669"/>
    <property type="project" value="InterPro"/>
</dbReference>
<dbReference type="CDD" id="cd06261">
    <property type="entry name" value="TM_PBP2"/>
    <property type="match status" value="1"/>
</dbReference>
<dbReference type="PANTHER" id="PTHR42929:SF1">
    <property type="entry name" value="INNER MEMBRANE ABC TRANSPORTER PERMEASE PROTEIN YDCU-RELATED"/>
    <property type="match status" value="1"/>
</dbReference>
<dbReference type="Gene3D" id="1.10.3720.10">
    <property type="entry name" value="MetI-like"/>
    <property type="match status" value="1"/>
</dbReference>
<dbReference type="GO" id="GO:0005886">
    <property type="term" value="C:plasma membrane"/>
    <property type="evidence" value="ECO:0007669"/>
    <property type="project" value="UniProtKB-SubCell"/>
</dbReference>
<dbReference type="Proteomes" id="UP000619033">
    <property type="component" value="Unassembled WGS sequence"/>
</dbReference>
<organism evidence="10 11">
    <name type="scientific">Fuscibacter oryzae</name>
    <dbReference type="NCBI Taxonomy" id="2803939"/>
    <lineage>
        <taxon>Bacteria</taxon>
        <taxon>Pseudomonadati</taxon>
        <taxon>Pseudomonadota</taxon>
        <taxon>Alphaproteobacteria</taxon>
        <taxon>Rhodobacterales</taxon>
        <taxon>Paracoccaceae</taxon>
        <taxon>Fuscibacter</taxon>
    </lineage>
</organism>
<keyword evidence="6 8" id="KW-1133">Transmembrane helix</keyword>